<dbReference type="EMBL" id="JAEAOA010001006">
    <property type="protein sequence ID" value="KAK3581336.1"/>
    <property type="molecule type" value="Genomic_DNA"/>
</dbReference>
<protein>
    <submittedName>
        <fullName evidence="1">Uncharacterized protein</fullName>
    </submittedName>
</protein>
<reference evidence="1" key="1">
    <citation type="journal article" date="2021" name="Genome Biol. Evol.">
        <title>A High-Quality Reference Genome for a Parasitic Bivalve with Doubly Uniparental Inheritance (Bivalvia: Unionida).</title>
        <authorList>
            <person name="Smith C.H."/>
        </authorList>
    </citation>
    <scope>NUCLEOTIDE SEQUENCE</scope>
    <source>
        <strain evidence="1">CHS0354</strain>
    </source>
</reference>
<name>A0AAE0RXC7_9BIVA</name>
<accession>A0AAE0RXC7</accession>
<dbReference type="AlphaFoldDB" id="A0AAE0RXC7"/>
<reference evidence="1" key="2">
    <citation type="journal article" date="2021" name="Genome Biol. Evol.">
        <title>Developing a high-quality reference genome for a parasitic bivalve with doubly uniparental inheritance (Bivalvia: Unionida).</title>
        <authorList>
            <person name="Smith C.H."/>
        </authorList>
    </citation>
    <scope>NUCLEOTIDE SEQUENCE</scope>
    <source>
        <strain evidence="1">CHS0354</strain>
        <tissue evidence="1">Mantle</tissue>
    </source>
</reference>
<organism evidence="1 2">
    <name type="scientific">Potamilus streckersoni</name>
    <dbReference type="NCBI Taxonomy" id="2493646"/>
    <lineage>
        <taxon>Eukaryota</taxon>
        <taxon>Metazoa</taxon>
        <taxon>Spiralia</taxon>
        <taxon>Lophotrochozoa</taxon>
        <taxon>Mollusca</taxon>
        <taxon>Bivalvia</taxon>
        <taxon>Autobranchia</taxon>
        <taxon>Heteroconchia</taxon>
        <taxon>Palaeoheterodonta</taxon>
        <taxon>Unionida</taxon>
        <taxon>Unionoidea</taxon>
        <taxon>Unionidae</taxon>
        <taxon>Ambleminae</taxon>
        <taxon>Lampsilini</taxon>
        <taxon>Potamilus</taxon>
    </lineage>
</organism>
<comment type="caution">
    <text evidence="1">The sequence shown here is derived from an EMBL/GenBank/DDBJ whole genome shotgun (WGS) entry which is preliminary data.</text>
</comment>
<evidence type="ECO:0000313" key="1">
    <source>
        <dbReference type="EMBL" id="KAK3581336.1"/>
    </source>
</evidence>
<dbReference type="Proteomes" id="UP001195483">
    <property type="component" value="Unassembled WGS sequence"/>
</dbReference>
<sequence length="95" mass="10767">MEFTIVNKPHTSVQKVGDTLQITVLGAYAGSKAPTAIMEFINMGHDPFTAPPPHENTDFDLKFRLIEIFFCLVLEKHNHRHIVYNKAGLTQELCE</sequence>
<reference evidence="1" key="3">
    <citation type="submission" date="2023-05" db="EMBL/GenBank/DDBJ databases">
        <authorList>
            <person name="Smith C.H."/>
        </authorList>
    </citation>
    <scope>NUCLEOTIDE SEQUENCE</scope>
    <source>
        <strain evidence="1">CHS0354</strain>
        <tissue evidence="1">Mantle</tissue>
    </source>
</reference>
<gene>
    <name evidence="1" type="ORF">CHS0354_016179</name>
</gene>
<keyword evidence="2" id="KW-1185">Reference proteome</keyword>
<proteinExistence type="predicted"/>
<evidence type="ECO:0000313" key="2">
    <source>
        <dbReference type="Proteomes" id="UP001195483"/>
    </source>
</evidence>